<protein>
    <submittedName>
        <fullName evidence="1">Uncharacterized protein</fullName>
    </submittedName>
</protein>
<accession>A0A8K0RIC4</accession>
<organism evidence="1 2">
    <name type="scientific">Paraphoma chrysanthemicola</name>
    <dbReference type="NCBI Taxonomy" id="798071"/>
    <lineage>
        <taxon>Eukaryota</taxon>
        <taxon>Fungi</taxon>
        <taxon>Dikarya</taxon>
        <taxon>Ascomycota</taxon>
        <taxon>Pezizomycotina</taxon>
        <taxon>Dothideomycetes</taxon>
        <taxon>Pleosporomycetidae</taxon>
        <taxon>Pleosporales</taxon>
        <taxon>Pleosporineae</taxon>
        <taxon>Phaeosphaeriaceae</taxon>
        <taxon>Paraphoma</taxon>
    </lineage>
</organism>
<proteinExistence type="predicted"/>
<comment type="caution">
    <text evidence="1">The sequence shown here is derived from an EMBL/GenBank/DDBJ whole genome shotgun (WGS) entry which is preliminary data.</text>
</comment>
<sequence>MEALPLELRQHIFASLLPHHERSELTVLPTTSTVERHDIYNLRLTSRRSYEGAWPVFTRIIEDVPTECKEESFLNLEALVDMADVSSHLTCLSINTCVLFLTGDQSKQTIQEKILKRKAWLRLAFEQRLSAVIGKAARLRHAVYQLCRPQQSEILSGRSRNLEDRLRSLPDLMNTIQDVMVATRLTDALETMTLLGPSPPLLWDWEQPRTRKLPITYTHLQHLTLAPIAYYISDFCFRAPHITSLHVVLDDFFSDTNLMESHGTYFPELVSGLQKYTISGLTGLVESEILLKFIVPVFTRYEALPLLTIRNMTTVVDINFEMSEIRGSGRIQLLLFENFNYCLTDDITLSGPSESRAVDQRWAPLAKLLERVDKTS</sequence>
<evidence type="ECO:0000313" key="2">
    <source>
        <dbReference type="Proteomes" id="UP000813461"/>
    </source>
</evidence>
<evidence type="ECO:0000313" key="1">
    <source>
        <dbReference type="EMBL" id="KAH7095567.1"/>
    </source>
</evidence>
<reference evidence="1" key="1">
    <citation type="journal article" date="2021" name="Nat. Commun.">
        <title>Genetic determinants of endophytism in the Arabidopsis root mycobiome.</title>
        <authorList>
            <person name="Mesny F."/>
            <person name="Miyauchi S."/>
            <person name="Thiergart T."/>
            <person name="Pickel B."/>
            <person name="Atanasova L."/>
            <person name="Karlsson M."/>
            <person name="Huettel B."/>
            <person name="Barry K.W."/>
            <person name="Haridas S."/>
            <person name="Chen C."/>
            <person name="Bauer D."/>
            <person name="Andreopoulos W."/>
            <person name="Pangilinan J."/>
            <person name="LaButti K."/>
            <person name="Riley R."/>
            <person name="Lipzen A."/>
            <person name="Clum A."/>
            <person name="Drula E."/>
            <person name="Henrissat B."/>
            <person name="Kohler A."/>
            <person name="Grigoriev I.V."/>
            <person name="Martin F.M."/>
            <person name="Hacquard S."/>
        </authorList>
    </citation>
    <scope>NUCLEOTIDE SEQUENCE</scope>
    <source>
        <strain evidence="1">MPI-SDFR-AT-0120</strain>
    </source>
</reference>
<keyword evidence="2" id="KW-1185">Reference proteome</keyword>
<dbReference type="Proteomes" id="UP000813461">
    <property type="component" value="Unassembled WGS sequence"/>
</dbReference>
<gene>
    <name evidence="1" type="ORF">FB567DRAFT_33336</name>
</gene>
<dbReference type="OrthoDB" id="3748081at2759"/>
<name>A0A8K0RIC4_9PLEO</name>
<dbReference type="AlphaFoldDB" id="A0A8K0RIC4"/>
<dbReference type="EMBL" id="JAGMVJ010000001">
    <property type="protein sequence ID" value="KAH7095567.1"/>
    <property type="molecule type" value="Genomic_DNA"/>
</dbReference>